<feature type="region of interest" description="Disordered" evidence="1">
    <location>
        <begin position="1"/>
        <end position="23"/>
    </location>
</feature>
<name>A0ABT3DTC0_9XANT</name>
<evidence type="ECO:0008006" key="4">
    <source>
        <dbReference type="Google" id="ProtNLM"/>
    </source>
</evidence>
<sequence>MRQIGQALPPSVPGCKPGHHPQIVETHGAPLRQRIGTPLPLLYHIECCRCSIATVPSPSRAIAEGRWVDPNGQHRIPLSHISRAREQAAAALAA</sequence>
<evidence type="ECO:0000313" key="3">
    <source>
        <dbReference type="Proteomes" id="UP001320843"/>
    </source>
</evidence>
<gene>
    <name evidence="2" type="ORF">NB700_001297</name>
</gene>
<dbReference type="EMBL" id="JANFWR010000007">
    <property type="protein sequence ID" value="MCW0398741.1"/>
    <property type="molecule type" value="Genomic_DNA"/>
</dbReference>
<organism evidence="2 3">
    <name type="scientific">Xanthomonas sacchari</name>
    <dbReference type="NCBI Taxonomy" id="56458"/>
    <lineage>
        <taxon>Bacteria</taxon>
        <taxon>Pseudomonadati</taxon>
        <taxon>Pseudomonadota</taxon>
        <taxon>Gammaproteobacteria</taxon>
        <taxon>Lysobacterales</taxon>
        <taxon>Lysobacteraceae</taxon>
        <taxon>Xanthomonas</taxon>
    </lineage>
</organism>
<evidence type="ECO:0000256" key="1">
    <source>
        <dbReference type="SAM" id="MobiDB-lite"/>
    </source>
</evidence>
<keyword evidence="3" id="KW-1185">Reference proteome</keyword>
<evidence type="ECO:0000313" key="2">
    <source>
        <dbReference type="EMBL" id="MCW0398741.1"/>
    </source>
</evidence>
<dbReference type="Proteomes" id="UP001320843">
    <property type="component" value="Unassembled WGS sequence"/>
</dbReference>
<dbReference type="RefSeq" id="WP_267082277.1">
    <property type="nucleotide sequence ID" value="NZ_CP099530.1"/>
</dbReference>
<proteinExistence type="predicted"/>
<comment type="caution">
    <text evidence="2">The sequence shown here is derived from an EMBL/GenBank/DDBJ whole genome shotgun (WGS) entry which is preliminary data.</text>
</comment>
<accession>A0ABT3DTC0</accession>
<reference evidence="2 3" key="1">
    <citation type="submission" date="2022-06" db="EMBL/GenBank/DDBJ databases">
        <title>Dynamics of rice microbiomes reveals core vertical transmitted seed endophytes.</title>
        <authorList>
            <person name="Liao K."/>
            <person name="Zhang X."/>
        </authorList>
    </citation>
    <scope>NUCLEOTIDE SEQUENCE [LARGE SCALE GENOMIC DNA]</scope>
    <source>
        <strain evidence="2 3">YT10-10-1</strain>
    </source>
</reference>
<protein>
    <recommendedName>
        <fullName evidence="4">Aldehyde-activating protein</fullName>
    </recommendedName>
</protein>